<evidence type="ECO:0000256" key="14">
    <source>
        <dbReference type="SAM" id="Phobius"/>
    </source>
</evidence>
<keyword evidence="9" id="KW-0418">Kinase</keyword>
<dbReference type="SUPFAM" id="SSF158472">
    <property type="entry name" value="HAMP domain-like"/>
    <property type="match status" value="1"/>
</dbReference>
<keyword evidence="10" id="KW-0067">ATP-binding</keyword>
<dbReference type="SMART" id="SM00304">
    <property type="entry name" value="HAMP"/>
    <property type="match status" value="1"/>
</dbReference>
<gene>
    <name evidence="17" type="ORF">A2834_02745</name>
</gene>
<dbReference type="InterPro" id="IPR004358">
    <property type="entry name" value="Sig_transdc_His_kin-like_C"/>
</dbReference>
<dbReference type="InterPro" id="IPR050351">
    <property type="entry name" value="BphY/WalK/GraS-like"/>
</dbReference>
<dbReference type="PANTHER" id="PTHR42878">
    <property type="entry name" value="TWO-COMPONENT HISTIDINE KINASE"/>
    <property type="match status" value="1"/>
</dbReference>
<dbReference type="PROSITE" id="PS50885">
    <property type="entry name" value="HAMP"/>
    <property type="match status" value="1"/>
</dbReference>
<dbReference type="InterPro" id="IPR036097">
    <property type="entry name" value="HisK_dim/P_sf"/>
</dbReference>
<dbReference type="Gene3D" id="3.30.565.10">
    <property type="entry name" value="Histidine kinase-like ATPase, C-terminal domain"/>
    <property type="match status" value="1"/>
</dbReference>
<dbReference type="GO" id="GO:0005886">
    <property type="term" value="C:plasma membrane"/>
    <property type="evidence" value="ECO:0007669"/>
    <property type="project" value="UniProtKB-SubCell"/>
</dbReference>
<evidence type="ECO:0000259" key="15">
    <source>
        <dbReference type="PROSITE" id="PS50109"/>
    </source>
</evidence>
<dbReference type="SMART" id="SM00388">
    <property type="entry name" value="HisKA"/>
    <property type="match status" value="1"/>
</dbReference>
<keyword evidence="5" id="KW-0597">Phosphoprotein</keyword>
<dbReference type="GO" id="GO:0005524">
    <property type="term" value="F:ATP binding"/>
    <property type="evidence" value="ECO:0007669"/>
    <property type="project" value="UniProtKB-KW"/>
</dbReference>
<dbReference type="CDD" id="cd00082">
    <property type="entry name" value="HisKA"/>
    <property type="match status" value="1"/>
</dbReference>
<dbReference type="GO" id="GO:0000155">
    <property type="term" value="F:phosphorelay sensor kinase activity"/>
    <property type="evidence" value="ECO:0007669"/>
    <property type="project" value="InterPro"/>
</dbReference>
<evidence type="ECO:0000259" key="16">
    <source>
        <dbReference type="PROSITE" id="PS50885"/>
    </source>
</evidence>
<dbReference type="Pfam" id="PF00672">
    <property type="entry name" value="HAMP"/>
    <property type="match status" value="1"/>
</dbReference>
<dbReference type="SUPFAM" id="SSF47384">
    <property type="entry name" value="Homodimeric domain of signal transducing histidine kinase"/>
    <property type="match status" value="1"/>
</dbReference>
<evidence type="ECO:0000313" key="17">
    <source>
        <dbReference type="EMBL" id="OGF62274.1"/>
    </source>
</evidence>
<protein>
    <recommendedName>
        <fullName evidence="3">histidine kinase</fullName>
        <ecNumber evidence="3">2.7.13.3</ecNumber>
    </recommendedName>
</protein>
<evidence type="ECO:0000256" key="5">
    <source>
        <dbReference type="ARBA" id="ARBA00022553"/>
    </source>
</evidence>
<dbReference type="Gene3D" id="1.10.287.130">
    <property type="match status" value="1"/>
</dbReference>
<dbReference type="GO" id="GO:0007234">
    <property type="term" value="P:osmosensory signaling via phosphorelay pathway"/>
    <property type="evidence" value="ECO:0007669"/>
    <property type="project" value="TreeGrafter"/>
</dbReference>
<evidence type="ECO:0000256" key="2">
    <source>
        <dbReference type="ARBA" id="ARBA00004651"/>
    </source>
</evidence>
<name>A0A1F5VFT0_9BACT</name>
<dbReference type="InterPro" id="IPR029151">
    <property type="entry name" value="Sensor-like_sf"/>
</dbReference>
<dbReference type="InterPro" id="IPR005467">
    <property type="entry name" value="His_kinase_dom"/>
</dbReference>
<evidence type="ECO:0000256" key="1">
    <source>
        <dbReference type="ARBA" id="ARBA00000085"/>
    </source>
</evidence>
<dbReference type="InterPro" id="IPR003594">
    <property type="entry name" value="HATPase_dom"/>
</dbReference>
<dbReference type="InterPro" id="IPR003661">
    <property type="entry name" value="HisK_dim/P_dom"/>
</dbReference>
<evidence type="ECO:0000256" key="12">
    <source>
        <dbReference type="ARBA" id="ARBA00023012"/>
    </source>
</evidence>
<proteinExistence type="predicted"/>
<dbReference type="SMART" id="SM00387">
    <property type="entry name" value="HATPase_c"/>
    <property type="match status" value="1"/>
</dbReference>
<evidence type="ECO:0000256" key="3">
    <source>
        <dbReference type="ARBA" id="ARBA00012438"/>
    </source>
</evidence>
<keyword evidence="6" id="KW-0808">Transferase</keyword>
<dbReference type="SUPFAM" id="SSF55874">
    <property type="entry name" value="ATPase domain of HSP90 chaperone/DNA topoisomerase II/histidine kinase"/>
    <property type="match status" value="1"/>
</dbReference>
<dbReference type="STRING" id="1798325.A2834_02745"/>
<dbReference type="PANTHER" id="PTHR42878:SF7">
    <property type="entry name" value="SENSOR HISTIDINE KINASE GLRK"/>
    <property type="match status" value="1"/>
</dbReference>
<evidence type="ECO:0000256" key="8">
    <source>
        <dbReference type="ARBA" id="ARBA00022741"/>
    </source>
</evidence>
<evidence type="ECO:0000256" key="10">
    <source>
        <dbReference type="ARBA" id="ARBA00022840"/>
    </source>
</evidence>
<keyword evidence="7 14" id="KW-0812">Transmembrane</keyword>
<feature type="domain" description="HAMP" evidence="16">
    <location>
        <begin position="326"/>
        <end position="378"/>
    </location>
</feature>
<sequence>MKTTITKKLFLILLGMGVLPAAIFSFWNIKNAQKELEGEILSKLLVLAEAKEGQIYAYLDSSETRTADFASDGFIKDKLKEITASGSKKAAEELSWHLISNKQPLDKTLAGILIMNTEGVVVASTDADEIRESEAADEYFLRGLKGVSSIELRGETHFGLTDSFVVSAPIIDRETGKVLGVIANFFKTEKLTDVLSGEFQIQKGAPTGRSGFETLEIYLVDKEKRMFVHPSSHHEWHGHGEEMIVNTEPVSQCLDGQKETLETYRNYAGEEVLGASMCFLKQGWTLLVEVHKDEAFAALNRIWVLFGITSAIFLALAFALAIFFGRRISDPIKKLHEGTEIIGGGKLNYRLDIKTGDELEQLAGAFNEMAINLQTRTQEAEEERARLVASINSLSLGFMLMSKDEEIILHNTAAMLMLELKEQEFNLKNIAEKLKGAFNLQERCAECIAKGVSVDQKDIPFKDRFLRIFLAPVVLLMDHKEIIGAVILMEDITEAKIMERSREEFFAIASHELRTPLTAIRGNMALLKQFFSESLKPEAVEMIEDSYGASLRLIGIVNDFLDVSRLEQSNVEFKKEKIDVLELIKEVVKEMSALADSKKLSISIKDSKTAPLLALSDRDRTKQVIYNLISNAINYTQKGEVRIEVKKDDKFLKIFVLDTGFGIAAQNQKLLFRKFQQAGERVLARDISKGTGLGLYISKLIVEAMGGKIWLEKSELGKGSIFAFALPEAV</sequence>
<dbReference type="InterPro" id="IPR003660">
    <property type="entry name" value="HAMP_dom"/>
</dbReference>
<dbReference type="AlphaFoldDB" id="A0A1F5VFT0"/>
<comment type="subcellular location">
    <subcellularLocation>
        <location evidence="2">Cell membrane</location>
        <topology evidence="2">Multi-pass membrane protein</topology>
    </subcellularLocation>
</comment>
<dbReference type="InterPro" id="IPR036890">
    <property type="entry name" value="HATPase_C_sf"/>
</dbReference>
<feature type="transmembrane region" description="Helical" evidence="14">
    <location>
        <begin position="302"/>
        <end position="324"/>
    </location>
</feature>
<dbReference type="Proteomes" id="UP000179251">
    <property type="component" value="Unassembled WGS sequence"/>
</dbReference>
<evidence type="ECO:0000256" key="7">
    <source>
        <dbReference type="ARBA" id="ARBA00022692"/>
    </source>
</evidence>
<dbReference type="GO" id="GO:0030295">
    <property type="term" value="F:protein kinase activator activity"/>
    <property type="evidence" value="ECO:0007669"/>
    <property type="project" value="TreeGrafter"/>
</dbReference>
<dbReference type="SUPFAM" id="SSF103190">
    <property type="entry name" value="Sensory domain-like"/>
    <property type="match status" value="1"/>
</dbReference>
<evidence type="ECO:0000256" key="11">
    <source>
        <dbReference type="ARBA" id="ARBA00022989"/>
    </source>
</evidence>
<dbReference type="EMBL" id="MFHD01000020">
    <property type="protein sequence ID" value="OGF62274.1"/>
    <property type="molecule type" value="Genomic_DNA"/>
</dbReference>
<dbReference type="GO" id="GO:0000156">
    <property type="term" value="F:phosphorelay response regulator activity"/>
    <property type="evidence" value="ECO:0007669"/>
    <property type="project" value="TreeGrafter"/>
</dbReference>
<feature type="domain" description="Histidine kinase" evidence="15">
    <location>
        <begin position="508"/>
        <end position="730"/>
    </location>
</feature>
<evidence type="ECO:0000256" key="6">
    <source>
        <dbReference type="ARBA" id="ARBA00022679"/>
    </source>
</evidence>
<evidence type="ECO:0000313" key="18">
    <source>
        <dbReference type="Proteomes" id="UP000179251"/>
    </source>
</evidence>
<evidence type="ECO:0000256" key="9">
    <source>
        <dbReference type="ARBA" id="ARBA00022777"/>
    </source>
</evidence>
<accession>A0A1F5VFT0</accession>
<keyword evidence="12" id="KW-0902">Two-component regulatory system</keyword>
<keyword evidence="4" id="KW-1003">Cell membrane</keyword>
<organism evidence="17 18">
    <name type="scientific">Candidatus Giovannonibacteria bacterium RIFCSPHIGHO2_01_FULL_45_23</name>
    <dbReference type="NCBI Taxonomy" id="1798325"/>
    <lineage>
        <taxon>Bacteria</taxon>
        <taxon>Candidatus Giovannoniibacteriota</taxon>
    </lineage>
</organism>
<keyword evidence="11 14" id="KW-1133">Transmembrane helix</keyword>
<comment type="caution">
    <text evidence="17">The sequence shown here is derived from an EMBL/GenBank/DDBJ whole genome shotgun (WGS) entry which is preliminary data.</text>
</comment>
<comment type="catalytic activity">
    <reaction evidence="1">
        <text>ATP + protein L-histidine = ADP + protein N-phospho-L-histidine.</text>
        <dbReference type="EC" id="2.7.13.3"/>
    </reaction>
</comment>
<evidence type="ECO:0000256" key="13">
    <source>
        <dbReference type="ARBA" id="ARBA00023136"/>
    </source>
</evidence>
<keyword evidence="8" id="KW-0547">Nucleotide-binding</keyword>
<reference evidence="17 18" key="1">
    <citation type="journal article" date="2016" name="Nat. Commun.">
        <title>Thousands of microbial genomes shed light on interconnected biogeochemical processes in an aquifer system.</title>
        <authorList>
            <person name="Anantharaman K."/>
            <person name="Brown C.T."/>
            <person name="Hug L.A."/>
            <person name="Sharon I."/>
            <person name="Castelle C.J."/>
            <person name="Probst A.J."/>
            <person name="Thomas B.C."/>
            <person name="Singh A."/>
            <person name="Wilkins M.J."/>
            <person name="Karaoz U."/>
            <person name="Brodie E.L."/>
            <person name="Williams K.H."/>
            <person name="Hubbard S.S."/>
            <person name="Banfield J.F."/>
        </authorList>
    </citation>
    <scope>NUCLEOTIDE SEQUENCE [LARGE SCALE GENOMIC DNA]</scope>
</reference>
<evidence type="ECO:0000256" key="4">
    <source>
        <dbReference type="ARBA" id="ARBA00022475"/>
    </source>
</evidence>
<dbReference type="FunFam" id="3.30.565.10:FF:000023">
    <property type="entry name" value="PAS domain-containing sensor histidine kinase"/>
    <property type="match status" value="1"/>
</dbReference>
<keyword evidence="13 14" id="KW-0472">Membrane</keyword>
<dbReference type="EC" id="2.7.13.3" evidence="3"/>
<dbReference type="Gene3D" id="1.10.8.500">
    <property type="entry name" value="HAMP domain in histidine kinase"/>
    <property type="match status" value="1"/>
</dbReference>
<dbReference type="CDD" id="cd06225">
    <property type="entry name" value="HAMP"/>
    <property type="match status" value="1"/>
</dbReference>
<dbReference type="Gene3D" id="3.30.450.20">
    <property type="entry name" value="PAS domain"/>
    <property type="match status" value="2"/>
</dbReference>
<dbReference type="Pfam" id="PF00512">
    <property type="entry name" value="HisKA"/>
    <property type="match status" value="1"/>
</dbReference>
<dbReference type="PROSITE" id="PS50109">
    <property type="entry name" value="HIS_KIN"/>
    <property type="match status" value="1"/>
</dbReference>
<dbReference type="PRINTS" id="PR00344">
    <property type="entry name" value="BCTRLSENSOR"/>
</dbReference>
<dbReference type="Pfam" id="PF02518">
    <property type="entry name" value="HATPase_c"/>
    <property type="match status" value="1"/>
</dbReference>